<dbReference type="SMART" id="SM00225">
    <property type="entry name" value="BTB"/>
    <property type="match status" value="1"/>
</dbReference>
<dbReference type="VEuPathDB" id="VectorBase:BGLB024669"/>
<dbReference type="SUPFAM" id="SSF54695">
    <property type="entry name" value="POZ domain"/>
    <property type="match status" value="1"/>
</dbReference>
<dbReference type="Pfam" id="PF00651">
    <property type="entry name" value="BTB"/>
    <property type="match status" value="1"/>
</dbReference>
<dbReference type="VEuPathDB" id="VectorBase:BGLAX_026524"/>
<dbReference type="Gene3D" id="1.25.40.420">
    <property type="match status" value="1"/>
</dbReference>
<dbReference type="AlphaFoldDB" id="A0A2C9KXG2"/>
<evidence type="ECO:0000256" key="2">
    <source>
        <dbReference type="ARBA" id="ARBA00022737"/>
    </source>
</evidence>
<protein>
    <recommendedName>
        <fullName evidence="3">BTB domain-containing protein</fullName>
    </recommendedName>
</protein>
<dbReference type="EnsemblMetazoa" id="BGLB024669-RA">
    <property type="protein sequence ID" value="BGLB024669-PA"/>
    <property type="gene ID" value="BGLB024669"/>
</dbReference>
<organism evidence="4 5">
    <name type="scientific">Biomphalaria glabrata</name>
    <name type="common">Bloodfluke planorb</name>
    <name type="synonym">Freshwater snail</name>
    <dbReference type="NCBI Taxonomy" id="6526"/>
    <lineage>
        <taxon>Eukaryota</taxon>
        <taxon>Metazoa</taxon>
        <taxon>Spiralia</taxon>
        <taxon>Lophotrochozoa</taxon>
        <taxon>Mollusca</taxon>
        <taxon>Gastropoda</taxon>
        <taxon>Heterobranchia</taxon>
        <taxon>Euthyneura</taxon>
        <taxon>Panpulmonata</taxon>
        <taxon>Hygrophila</taxon>
        <taxon>Lymnaeoidea</taxon>
        <taxon>Planorbidae</taxon>
        <taxon>Biomphalaria</taxon>
    </lineage>
</organism>
<proteinExistence type="predicted"/>
<dbReference type="InterPro" id="IPR011333">
    <property type="entry name" value="SKP1/BTB/POZ_sf"/>
</dbReference>
<dbReference type="InterPro" id="IPR011705">
    <property type="entry name" value="BACK"/>
</dbReference>
<dbReference type="InterPro" id="IPR000210">
    <property type="entry name" value="BTB/POZ_dom"/>
</dbReference>
<gene>
    <name evidence="4" type="primary">106063162</name>
</gene>
<reference evidence="4" key="1">
    <citation type="submission" date="2020-05" db="UniProtKB">
        <authorList>
            <consortium name="EnsemblMetazoa"/>
        </authorList>
    </citation>
    <scope>IDENTIFICATION</scope>
    <source>
        <strain evidence="4">BB02</strain>
    </source>
</reference>
<dbReference type="Proteomes" id="UP000076420">
    <property type="component" value="Unassembled WGS sequence"/>
</dbReference>
<sequence length="324" mass="36791">MVIKREVAYGIVTGLSTFLKCEELQDFVVTLGTTKFGCHRFLLAACSGFFRALFRSGMKETELKCVTLEDISSETFELILETLYTGHGVLTNDNVIDIWRAAHQLQITFLMTECEEFIIRSLSLENYFDYYQTGKLLSSQPVTKAAWWFMLKNFNSFVKTDAFLELSINELLNLVRSEKLVVDSENDVIMAILKWTDYRPNVPLNDLSEIRKLRCKRFQAANANANENNLAGNTTIANLTPSDINLQNPYSEKRDQNLGILLSNTRSCLVSPECLEKLLSNPVVSDNKMARDVVTNALLYTLQIGRRNGQWPTAAIHRKSSAFQ</sequence>
<dbReference type="PANTHER" id="PTHR45632:SF3">
    <property type="entry name" value="KELCH-LIKE PROTEIN 32"/>
    <property type="match status" value="1"/>
</dbReference>
<name>A0A2C9KXG2_BIOGL</name>
<evidence type="ECO:0000313" key="4">
    <source>
        <dbReference type="EnsemblMetazoa" id="BGLB024669-PA"/>
    </source>
</evidence>
<dbReference type="KEGG" id="bgt:106063162"/>
<evidence type="ECO:0000259" key="3">
    <source>
        <dbReference type="PROSITE" id="PS50097"/>
    </source>
</evidence>
<evidence type="ECO:0000313" key="5">
    <source>
        <dbReference type="Proteomes" id="UP000076420"/>
    </source>
</evidence>
<evidence type="ECO:0000256" key="1">
    <source>
        <dbReference type="ARBA" id="ARBA00022441"/>
    </source>
</evidence>
<dbReference type="PROSITE" id="PS50097">
    <property type="entry name" value="BTB"/>
    <property type="match status" value="1"/>
</dbReference>
<dbReference type="Gene3D" id="3.30.710.10">
    <property type="entry name" value="Potassium Channel Kv1.1, Chain A"/>
    <property type="match status" value="1"/>
</dbReference>
<dbReference type="PANTHER" id="PTHR45632">
    <property type="entry name" value="LD33804P"/>
    <property type="match status" value="1"/>
</dbReference>
<keyword evidence="1" id="KW-0880">Kelch repeat</keyword>
<keyword evidence="2" id="KW-0677">Repeat</keyword>
<dbReference type="Pfam" id="PF07707">
    <property type="entry name" value="BACK"/>
    <property type="match status" value="1"/>
</dbReference>
<dbReference type="STRING" id="6526.A0A2C9KXG2"/>
<feature type="domain" description="BTB" evidence="3">
    <location>
        <begin position="25"/>
        <end position="92"/>
    </location>
</feature>
<dbReference type="SMART" id="SM00875">
    <property type="entry name" value="BACK"/>
    <property type="match status" value="1"/>
</dbReference>
<accession>A0A2C9KXG2</accession>
<dbReference type="CDD" id="cd18186">
    <property type="entry name" value="BTB_POZ_ZBTB_KLHL-like"/>
    <property type="match status" value="1"/>
</dbReference>